<gene>
    <name evidence="6" type="ORF">GOB93_18540</name>
</gene>
<evidence type="ECO:0000256" key="2">
    <source>
        <dbReference type="ARBA" id="ARBA00007317"/>
    </source>
</evidence>
<dbReference type="InterPro" id="IPR045257">
    <property type="entry name" value="E2/Pdx1"/>
</dbReference>
<name>A0ABX0JTN9_9PROT</name>
<keyword evidence="4" id="KW-0012">Acyltransferase</keyword>
<dbReference type="Gene3D" id="2.40.50.100">
    <property type="match status" value="1"/>
</dbReference>
<feature type="domain" description="Peripheral subunit-binding (PSBD)" evidence="5">
    <location>
        <begin position="123"/>
        <end position="160"/>
    </location>
</feature>
<dbReference type="RefSeq" id="WP_173584939.1">
    <property type="nucleotide sequence ID" value="NZ_WOTB01000041.1"/>
</dbReference>
<comment type="similarity">
    <text evidence="2 4">Belongs to the 2-oxoacid dehydrogenase family.</text>
</comment>
<dbReference type="Gene3D" id="4.10.320.10">
    <property type="entry name" value="E3-binding domain"/>
    <property type="match status" value="1"/>
</dbReference>
<evidence type="ECO:0000259" key="5">
    <source>
        <dbReference type="PROSITE" id="PS51826"/>
    </source>
</evidence>
<comment type="caution">
    <text evidence="6">The sequence shown here is derived from an EMBL/GenBank/DDBJ whole genome shotgun (WGS) entry which is preliminary data.</text>
</comment>
<dbReference type="EMBL" id="WOTB01000041">
    <property type="protein sequence ID" value="NHN86609.1"/>
    <property type="molecule type" value="Genomic_DNA"/>
</dbReference>
<protein>
    <recommendedName>
        <fullName evidence="4">Dihydrolipoamide acetyltransferase component of pyruvate dehydrogenase complex</fullName>
        <ecNumber evidence="4">2.3.1.-</ecNumber>
    </recommendedName>
</protein>
<keyword evidence="6" id="KW-0670">Pyruvate</keyword>
<dbReference type="Pfam" id="PF02817">
    <property type="entry name" value="E3_binding"/>
    <property type="match status" value="1"/>
</dbReference>
<comment type="cofactor">
    <cofactor evidence="1 4">
        <name>(R)-lipoate</name>
        <dbReference type="ChEBI" id="CHEBI:83088"/>
    </cofactor>
</comment>
<organism evidence="6 7">
    <name type="scientific">Acetobacter musti</name>
    <dbReference type="NCBI Taxonomy" id="864732"/>
    <lineage>
        <taxon>Bacteria</taxon>
        <taxon>Pseudomonadati</taxon>
        <taxon>Pseudomonadota</taxon>
        <taxon>Alphaproteobacteria</taxon>
        <taxon>Acetobacterales</taxon>
        <taxon>Acetobacteraceae</taxon>
        <taxon>Acetobacter</taxon>
    </lineage>
</organism>
<dbReference type="InterPro" id="IPR011053">
    <property type="entry name" value="Single_hybrid_motif"/>
</dbReference>
<keyword evidence="7" id="KW-1185">Reference proteome</keyword>
<sequence length="407" mass="43779">MAVNIRMPSPSPSPGPATLARWFRTEGDRVMTGDVLAEIEVEAPADGILARVLVRDGTPDVETDRIIGILVSPGEDISDTGGADTAAVNAVTGEKAAKILFPEKRDTPPEPSVLGAESHRRIFVSPVARRLARSRGLDLSQIVGSGPGGRILRRDVESAALPAALPKVPEHSDENEVRRIPLSAMRLSIGQRLTVAKRTVPHFYVSVQIDVDGLLNLRKDINEAISEEESTDVCHPSVSDMLIRAAALTLKAIPEMNVCWGEESILLYRQSDIAVAVSVSDELLTPVIRDAGGKSLTAISHESRVLIASARDGKLRSEETKGGCFTLFNADMFGVESMAAIINPPHAAILAVGAITRRPVVRQNQVAIASVMTCTLSADHRVIDGALAAQWLDTFRKIIEQPIRIMI</sequence>
<proteinExistence type="inferred from homology"/>
<keyword evidence="4" id="KW-0808">Transferase</keyword>
<dbReference type="Gene3D" id="3.30.559.10">
    <property type="entry name" value="Chloramphenicol acetyltransferase-like domain"/>
    <property type="match status" value="1"/>
</dbReference>
<dbReference type="InterPro" id="IPR036625">
    <property type="entry name" value="E3-bd_dom_sf"/>
</dbReference>
<dbReference type="Pfam" id="PF00198">
    <property type="entry name" value="2-oxoacid_dh"/>
    <property type="match status" value="1"/>
</dbReference>
<dbReference type="InterPro" id="IPR000089">
    <property type="entry name" value="Biotin_lipoyl"/>
</dbReference>
<evidence type="ECO:0000313" key="7">
    <source>
        <dbReference type="Proteomes" id="UP000635278"/>
    </source>
</evidence>
<dbReference type="CDD" id="cd06849">
    <property type="entry name" value="lipoyl_domain"/>
    <property type="match status" value="1"/>
</dbReference>
<dbReference type="PANTHER" id="PTHR23151">
    <property type="entry name" value="DIHYDROLIPOAMIDE ACETYL/SUCCINYL-TRANSFERASE-RELATED"/>
    <property type="match status" value="1"/>
</dbReference>
<dbReference type="SUPFAM" id="SSF51230">
    <property type="entry name" value="Single hybrid motif"/>
    <property type="match status" value="1"/>
</dbReference>
<dbReference type="InterPro" id="IPR023213">
    <property type="entry name" value="CAT-like_dom_sf"/>
</dbReference>
<evidence type="ECO:0000256" key="4">
    <source>
        <dbReference type="RuleBase" id="RU003423"/>
    </source>
</evidence>
<dbReference type="SUPFAM" id="SSF52777">
    <property type="entry name" value="CoA-dependent acyltransferases"/>
    <property type="match status" value="1"/>
</dbReference>
<dbReference type="PROSITE" id="PS51826">
    <property type="entry name" value="PSBD"/>
    <property type="match status" value="1"/>
</dbReference>
<keyword evidence="3 4" id="KW-0450">Lipoyl</keyword>
<dbReference type="InterPro" id="IPR004167">
    <property type="entry name" value="PSBD"/>
</dbReference>
<evidence type="ECO:0000256" key="1">
    <source>
        <dbReference type="ARBA" id="ARBA00001938"/>
    </source>
</evidence>
<reference evidence="6 7" key="1">
    <citation type="journal article" date="2020" name="Int. J. Syst. Evol. Microbiol.">
        <title>Novel acetic acid bacteria from cider fermentations: Acetobacter conturbans sp. nov. and Acetobacter fallax sp. nov.</title>
        <authorList>
            <person name="Sombolestani A.S."/>
            <person name="Cleenwerck I."/>
            <person name="Cnockaert M."/>
            <person name="Borremans W."/>
            <person name="Wieme A.D."/>
            <person name="De Vuyst L."/>
            <person name="Vandamme P."/>
        </authorList>
    </citation>
    <scope>NUCLEOTIDE SEQUENCE [LARGE SCALE GENOMIC DNA]</scope>
    <source>
        <strain evidence="6 7">LMG 30640</strain>
    </source>
</reference>
<dbReference type="InterPro" id="IPR001078">
    <property type="entry name" value="2-oxoacid_DH_actylTfrase"/>
</dbReference>
<dbReference type="PANTHER" id="PTHR23151:SF90">
    <property type="entry name" value="DIHYDROLIPOYLLYSINE-RESIDUE ACETYLTRANSFERASE COMPONENT OF PYRUVATE DEHYDROGENASE COMPLEX, MITOCHONDRIAL-RELATED"/>
    <property type="match status" value="1"/>
</dbReference>
<dbReference type="Pfam" id="PF00364">
    <property type="entry name" value="Biotin_lipoyl"/>
    <property type="match status" value="1"/>
</dbReference>
<dbReference type="EC" id="2.3.1.-" evidence="4"/>
<evidence type="ECO:0000256" key="3">
    <source>
        <dbReference type="ARBA" id="ARBA00022823"/>
    </source>
</evidence>
<dbReference type="Proteomes" id="UP000635278">
    <property type="component" value="Unassembled WGS sequence"/>
</dbReference>
<dbReference type="SUPFAM" id="SSF47005">
    <property type="entry name" value="Peripheral subunit-binding domain of 2-oxo acid dehydrogenase complex"/>
    <property type="match status" value="1"/>
</dbReference>
<evidence type="ECO:0000313" key="6">
    <source>
        <dbReference type="EMBL" id="NHN86609.1"/>
    </source>
</evidence>
<accession>A0ABX0JTN9</accession>